<dbReference type="InterPro" id="IPR029058">
    <property type="entry name" value="AB_hydrolase_fold"/>
</dbReference>
<dbReference type="RefSeq" id="WP_246372999.1">
    <property type="nucleotide sequence ID" value="NZ_JACIEN010000002.1"/>
</dbReference>
<dbReference type="InterPro" id="IPR000073">
    <property type="entry name" value="AB_hydrolase_1"/>
</dbReference>
<dbReference type="PRINTS" id="PR00412">
    <property type="entry name" value="EPOXHYDRLASE"/>
</dbReference>
<dbReference type="Proteomes" id="UP000577362">
    <property type="component" value="Unassembled WGS sequence"/>
</dbReference>
<dbReference type="InterPro" id="IPR006311">
    <property type="entry name" value="TAT_signal"/>
</dbReference>
<proteinExistence type="predicted"/>
<evidence type="ECO:0000259" key="1">
    <source>
        <dbReference type="Pfam" id="PF00561"/>
    </source>
</evidence>
<organism evidence="2 3">
    <name type="scientific">Chelatococcus caeni</name>
    <dbReference type="NCBI Taxonomy" id="1348468"/>
    <lineage>
        <taxon>Bacteria</taxon>
        <taxon>Pseudomonadati</taxon>
        <taxon>Pseudomonadota</taxon>
        <taxon>Alphaproteobacteria</taxon>
        <taxon>Hyphomicrobiales</taxon>
        <taxon>Chelatococcaceae</taxon>
        <taxon>Chelatococcus</taxon>
    </lineage>
</organism>
<dbReference type="GO" id="GO:0003824">
    <property type="term" value="F:catalytic activity"/>
    <property type="evidence" value="ECO:0007669"/>
    <property type="project" value="InterPro"/>
</dbReference>
<comment type="caution">
    <text evidence="2">The sequence shown here is derived from an EMBL/GenBank/DDBJ whole genome shotgun (WGS) entry which is preliminary data.</text>
</comment>
<dbReference type="GO" id="GO:0016020">
    <property type="term" value="C:membrane"/>
    <property type="evidence" value="ECO:0007669"/>
    <property type="project" value="TreeGrafter"/>
</dbReference>
<dbReference type="AlphaFoldDB" id="A0A840C1Q8"/>
<dbReference type="PANTHER" id="PTHR43798:SF33">
    <property type="entry name" value="HYDROLASE, PUTATIVE (AFU_ORTHOLOGUE AFUA_2G14860)-RELATED"/>
    <property type="match status" value="1"/>
</dbReference>
<reference evidence="2 3" key="1">
    <citation type="submission" date="2020-08" db="EMBL/GenBank/DDBJ databases">
        <title>Genomic Encyclopedia of Type Strains, Phase IV (KMG-IV): sequencing the most valuable type-strain genomes for metagenomic binning, comparative biology and taxonomic classification.</title>
        <authorList>
            <person name="Goeker M."/>
        </authorList>
    </citation>
    <scope>NUCLEOTIDE SEQUENCE [LARGE SCALE GENOMIC DNA]</scope>
    <source>
        <strain evidence="2 3">DSM 103737</strain>
    </source>
</reference>
<dbReference type="SUPFAM" id="SSF53474">
    <property type="entry name" value="alpha/beta-Hydrolases"/>
    <property type="match status" value="1"/>
</dbReference>
<dbReference type="InterPro" id="IPR000639">
    <property type="entry name" value="Epox_hydrolase-like"/>
</dbReference>
<dbReference type="Pfam" id="PF00561">
    <property type="entry name" value="Abhydrolase_1"/>
    <property type="match status" value="1"/>
</dbReference>
<name>A0A840C1Q8_9HYPH</name>
<dbReference type="Gene3D" id="3.40.50.1820">
    <property type="entry name" value="alpha/beta hydrolase"/>
    <property type="match status" value="1"/>
</dbReference>
<evidence type="ECO:0000313" key="3">
    <source>
        <dbReference type="Proteomes" id="UP000577362"/>
    </source>
</evidence>
<evidence type="ECO:0000313" key="2">
    <source>
        <dbReference type="EMBL" id="MBB4017429.1"/>
    </source>
</evidence>
<dbReference type="InterPro" id="IPR050266">
    <property type="entry name" value="AB_hydrolase_sf"/>
</dbReference>
<protein>
    <submittedName>
        <fullName evidence="2">Pimeloyl-ACP methyl ester carboxylesterase</fullName>
    </submittedName>
</protein>
<gene>
    <name evidence="2" type="ORF">GGR16_002458</name>
</gene>
<feature type="domain" description="AB hydrolase-1" evidence="1">
    <location>
        <begin position="57"/>
        <end position="155"/>
    </location>
</feature>
<keyword evidence="3" id="KW-1185">Reference proteome</keyword>
<dbReference type="PROSITE" id="PS51318">
    <property type="entry name" value="TAT"/>
    <property type="match status" value="1"/>
</dbReference>
<dbReference type="EMBL" id="JACIEN010000002">
    <property type="protein sequence ID" value="MBB4017429.1"/>
    <property type="molecule type" value="Genomic_DNA"/>
</dbReference>
<sequence length="299" mass="32598">MADEGLELSRRKLLGLMGATTAAAAIGTGTGTAAPAVAHERRTARLFFTDVGSGPDVMLLHGWTCDSHDWSWQLPVFESKYRVVAPDLRGHGRSEVMPPGSYTPADYVADIETLILAAYQGRKFVLVGHSMGAQIAARLAVKRPDLIRAVVSIDGALGFDAAAARLFGKTTRDLAAGDPGTVVPALFAGVYDRGMDPAFTRWHTRRVQGMPKHVVRESFGPLFTGPDQVGVEEASARFCRHLSMPFYHLCRDPAQARRMRPWFSNPKSKVEAWTGAGHWIMLDRKDDVTAAVTAWIDAL</sequence>
<dbReference type="PANTHER" id="PTHR43798">
    <property type="entry name" value="MONOACYLGLYCEROL LIPASE"/>
    <property type="match status" value="1"/>
</dbReference>
<accession>A0A840C1Q8</accession>
<dbReference type="PRINTS" id="PR00111">
    <property type="entry name" value="ABHYDROLASE"/>
</dbReference>